<evidence type="ECO:0000313" key="8">
    <source>
        <dbReference type="Proteomes" id="UP000747542"/>
    </source>
</evidence>
<keyword evidence="2" id="KW-0719">Serine esterase</keyword>
<evidence type="ECO:0000256" key="1">
    <source>
        <dbReference type="ARBA" id="ARBA00005964"/>
    </source>
</evidence>
<comment type="similarity">
    <text evidence="1 5">Belongs to the type-B carboxylesterase/lipase family.</text>
</comment>
<protein>
    <recommendedName>
        <fullName evidence="5">Carboxylic ester hydrolase</fullName>
        <ecNumber evidence="5">3.1.1.-</ecNumber>
    </recommendedName>
</protein>
<reference evidence="7" key="1">
    <citation type="journal article" date="2021" name="Sci. Adv.">
        <title>The American lobster genome reveals insights on longevity, neural, and immune adaptations.</title>
        <authorList>
            <person name="Polinski J.M."/>
            <person name="Zimin A.V."/>
            <person name="Clark K.F."/>
            <person name="Kohn A.B."/>
            <person name="Sadowski N."/>
            <person name="Timp W."/>
            <person name="Ptitsyn A."/>
            <person name="Khanna P."/>
            <person name="Romanova D.Y."/>
            <person name="Williams P."/>
            <person name="Greenwood S.J."/>
            <person name="Moroz L.L."/>
            <person name="Walt D.R."/>
            <person name="Bodnar A.G."/>
        </authorList>
    </citation>
    <scope>NUCLEOTIDE SEQUENCE</scope>
    <source>
        <strain evidence="7">GMGI-L3</strain>
    </source>
</reference>
<sequence>MIEPSDEGSGLPVMVFIHGGGFLGGGAEEYLPFALLNHNVVVVVLQYRLNVLGFLSTEDSVIPGNFGLKDQTLALKWVQRNINNFGGDKTKVTIFGQSAGGASVHYHLLSPKSEELFTRAIMMSGTSLSPLAMTRTHGEQTQYIASKLGCSTHQGSEALLVCLQDADAQSLSALSQDFL</sequence>
<dbReference type="PANTHER" id="PTHR43142:SF1">
    <property type="entry name" value="CARBOXYLIC ESTER HYDROLASE"/>
    <property type="match status" value="1"/>
</dbReference>
<evidence type="ECO:0000259" key="6">
    <source>
        <dbReference type="Pfam" id="PF00135"/>
    </source>
</evidence>
<accession>A0A8J5J5Z6</accession>
<dbReference type="Pfam" id="PF00135">
    <property type="entry name" value="COesterase"/>
    <property type="match status" value="1"/>
</dbReference>
<name>A0A8J5J5Z6_HOMAM</name>
<dbReference type="GO" id="GO:0052689">
    <property type="term" value="F:carboxylic ester hydrolase activity"/>
    <property type="evidence" value="ECO:0007669"/>
    <property type="project" value="UniProtKB-KW"/>
</dbReference>
<organism evidence="7 8">
    <name type="scientific">Homarus americanus</name>
    <name type="common">American lobster</name>
    <dbReference type="NCBI Taxonomy" id="6706"/>
    <lineage>
        <taxon>Eukaryota</taxon>
        <taxon>Metazoa</taxon>
        <taxon>Ecdysozoa</taxon>
        <taxon>Arthropoda</taxon>
        <taxon>Crustacea</taxon>
        <taxon>Multicrustacea</taxon>
        <taxon>Malacostraca</taxon>
        <taxon>Eumalacostraca</taxon>
        <taxon>Eucarida</taxon>
        <taxon>Decapoda</taxon>
        <taxon>Pleocyemata</taxon>
        <taxon>Astacidea</taxon>
        <taxon>Nephropoidea</taxon>
        <taxon>Nephropidae</taxon>
        <taxon>Homarus</taxon>
    </lineage>
</organism>
<feature type="non-terminal residue" evidence="7">
    <location>
        <position position="179"/>
    </location>
</feature>
<evidence type="ECO:0000256" key="3">
    <source>
        <dbReference type="ARBA" id="ARBA00022801"/>
    </source>
</evidence>
<comment type="caution">
    <text evidence="7">The sequence shown here is derived from an EMBL/GenBank/DDBJ whole genome shotgun (WGS) entry which is preliminary data.</text>
</comment>
<evidence type="ECO:0000256" key="2">
    <source>
        <dbReference type="ARBA" id="ARBA00022487"/>
    </source>
</evidence>
<dbReference type="EMBL" id="JAHLQT010046276">
    <property type="protein sequence ID" value="KAG7153837.1"/>
    <property type="molecule type" value="Genomic_DNA"/>
</dbReference>
<evidence type="ECO:0000256" key="4">
    <source>
        <dbReference type="ARBA" id="ARBA00023180"/>
    </source>
</evidence>
<keyword evidence="4" id="KW-0325">Glycoprotein</keyword>
<evidence type="ECO:0000313" key="7">
    <source>
        <dbReference type="EMBL" id="KAG7153837.1"/>
    </source>
</evidence>
<dbReference type="Gene3D" id="3.40.50.1820">
    <property type="entry name" value="alpha/beta hydrolase"/>
    <property type="match status" value="1"/>
</dbReference>
<dbReference type="EC" id="3.1.1.-" evidence="5"/>
<dbReference type="SUPFAM" id="SSF53474">
    <property type="entry name" value="alpha/beta-Hydrolases"/>
    <property type="match status" value="1"/>
</dbReference>
<gene>
    <name evidence="7" type="ORF">Hamer_G017649</name>
</gene>
<dbReference type="InterPro" id="IPR029058">
    <property type="entry name" value="AB_hydrolase_fold"/>
</dbReference>
<proteinExistence type="inferred from homology"/>
<feature type="domain" description="Carboxylesterase type B" evidence="6">
    <location>
        <begin position="6"/>
        <end position="173"/>
    </location>
</feature>
<evidence type="ECO:0000256" key="5">
    <source>
        <dbReference type="RuleBase" id="RU361235"/>
    </source>
</evidence>
<dbReference type="Proteomes" id="UP000747542">
    <property type="component" value="Unassembled WGS sequence"/>
</dbReference>
<dbReference type="InterPro" id="IPR002018">
    <property type="entry name" value="CarbesteraseB"/>
</dbReference>
<dbReference type="PROSITE" id="PS00122">
    <property type="entry name" value="CARBOXYLESTERASE_B_1"/>
    <property type="match status" value="1"/>
</dbReference>
<keyword evidence="3 5" id="KW-0378">Hydrolase</keyword>
<dbReference type="InterPro" id="IPR019826">
    <property type="entry name" value="Carboxylesterase_B_AS"/>
</dbReference>
<keyword evidence="8" id="KW-1185">Reference proteome</keyword>
<dbReference type="PANTHER" id="PTHR43142">
    <property type="entry name" value="CARBOXYLIC ESTER HYDROLASE"/>
    <property type="match status" value="1"/>
</dbReference>
<dbReference type="AlphaFoldDB" id="A0A8J5J5Z6"/>